<gene>
    <name evidence="13" type="primary">rtcB</name>
    <name evidence="14" type="ORF">ARMA_3061</name>
    <name evidence="15" type="ORF">SE16_11960</name>
</gene>
<sequence>MRKSDLQRLSEYLWEIPADYRADMRVPARLYASEALLDEVLHDRSLEQLINVATLPGIQKYAIAMPDIHQGYGFPIGGVAATALPDGVISPGGIGYDINCGVRLLASDLHEDEARPYLEDLATLLYQYCPSGVGRGGHFPLSKKEIERVAVEGARWCLKNGYADEDDLLHTEEGGCIEGADPGAVSKEARDRGREQLGTLGAGNHFLEVDVVRTIYDGAAAAAFGLFEGQVVVQIHCGSRGYGHQIATDYVRAFQSAVHKYGIVLPDRELVCAPLNTPEGRDYLAAMRCGANFAFANRQMLAFQVRRAFEDVFLREGLPWEVRQVYDVAHNIGKIEQYEIDGEQRTVCVHRKGATRAFGPGRPEVPADYRHVGQPVLVPGSMGTASYVLVGTNDAMLHTFGSSCHGAGRHMSRRQARKAIGGNTLREQLEKRGIVVRAGSLRGLSEEAPFAYKDVVEVVDVVEKAGIARKVARLEPLAVIKG</sequence>
<dbReference type="STRING" id="872965.SE16_11960"/>
<feature type="binding site" evidence="11">
    <location>
        <begin position="330"/>
        <end position="331"/>
    </location>
    <ligand>
        <name>GMP</name>
        <dbReference type="ChEBI" id="CHEBI:58115"/>
    </ligand>
</feature>
<dbReference type="InterPro" id="IPR001233">
    <property type="entry name" value="RtcB"/>
</dbReference>
<evidence type="ECO:0000256" key="3">
    <source>
        <dbReference type="ARBA" id="ARBA00022723"/>
    </source>
</evidence>
<feature type="binding site" evidence="12">
    <location>
        <position position="97"/>
    </location>
    <ligand>
        <name>Mn(2+)</name>
        <dbReference type="ChEBI" id="CHEBI:29035"/>
        <label>1</label>
    </ligand>
</feature>
<dbReference type="Proteomes" id="UP000037784">
    <property type="component" value="Unassembled WGS sequence"/>
</dbReference>
<dbReference type="GO" id="GO:0006396">
    <property type="term" value="P:RNA processing"/>
    <property type="evidence" value="ECO:0007669"/>
    <property type="project" value="InterPro"/>
</dbReference>
<comment type="cofactor">
    <cofactor evidence="12 13">
        <name>Mn(2+)</name>
        <dbReference type="ChEBI" id="CHEBI:29035"/>
    </cofactor>
    <text evidence="12 13">Binds 2 manganese ions per subunit.</text>
</comment>
<feature type="binding site" evidence="12">
    <location>
        <position position="205"/>
    </location>
    <ligand>
        <name>Mn(2+)</name>
        <dbReference type="ChEBI" id="CHEBI:29035"/>
        <label>1</label>
    </ligand>
</feature>
<comment type="catalytic activity">
    <reaction evidence="8">
        <text>a 3'-end 3'-phospho-ribonucleotide-RNA + a 5'-end dephospho-ribonucleoside-RNA + GTP = a ribonucleotidyl-ribonucleotide-RNA + GMP + diphosphate</text>
        <dbReference type="Rhea" id="RHEA:68076"/>
        <dbReference type="Rhea" id="RHEA-COMP:10463"/>
        <dbReference type="Rhea" id="RHEA-COMP:13936"/>
        <dbReference type="Rhea" id="RHEA-COMP:17355"/>
        <dbReference type="ChEBI" id="CHEBI:33019"/>
        <dbReference type="ChEBI" id="CHEBI:37565"/>
        <dbReference type="ChEBI" id="CHEBI:58115"/>
        <dbReference type="ChEBI" id="CHEBI:83062"/>
        <dbReference type="ChEBI" id="CHEBI:138284"/>
        <dbReference type="ChEBI" id="CHEBI:173118"/>
        <dbReference type="EC" id="6.5.1.8"/>
    </reaction>
</comment>
<feature type="binding site" evidence="11">
    <location>
        <begin position="379"/>
        <end position="382"/>
    </location>
    <ligand>
        <name>GMP</name>
        <dbReference type="ChEBI" id="CHEBI:58115"/>
    </ligand>
</feature>
<dbReference type="EC" id="6.5.1.-" evidence="13"/>
<evidence type="ECO:0000256" key="5">
    <source>
        <dbReference type="ARBA" id="ARBA00022800"/>
    </source>
</evidence>
<keyword evidence="2 13" id="KW-0436">Ligase</keyword>
<keyword evidence="4 11" id="KW-0547">Nucleotide-binding</keyword>
<dbReference type="Proteomes" id="UP000050502">
    <property type="component" value="Unassembled WGS sequence"/>
</dbReference>
<reference evidence="15 17" key="2">
    <citation type="submission" date="2015-07" db="EMBL/GenBank/DDBJ databases">
        <title>Whole genome sequence of Ardenticatena maritima DSM 23922.</title>
        <authorList>
            <person name="Hemp J."/>
            <person name="Ward L.M."/>
            <person name="Pace L.A."/>
            <person name="Fischer W.W."/>
        </authorList>
    </citation>
    <scope>NUCLEOTIDE SEQUENCE [LARGE SCALE GENOMIC DNA]</scope>
    <source>
        <strain evidence="15 17">110S</strain>
    </source>
</reference>
<dbReference type="GO" id="GO:0005525">
    <property type="term" value="F:GTP binding"/>
    <property type="evidence" value="ECO:0007669"/>
    <property type="project" value="UniProtKB-KW"/>
</dbReference>
<dbReference type="GO" id="GO:0003972">
    <property type="term" value="F:RNA ligase (ATP) activity"/>
    <property type="evidence" value="ECO:0007669"/>
    <property type="project" value="TreeGrafter"/>
</dbReference>
<dbReference type="PROSITE" id="PS01288">
    <property type="entry name" value="UPF0027"/>
    <property type="match status" value="1"/>
</dbReference>
<dbReference type="GO" id="GO:0170057">
    <property type="term" value="F:RNA ligase (GTP) activity"/>
    <property type="evidence" value="ECO:0007669"/>
    <property type="project" value="UniProtKB-EC"/>
</dbReference>
<keyword evidence="5" id="KW-0692">RNA repair</keyword>
<reference evidence="16" key="3">
    <citation type="submission" date="2015-08" db="EMBL/GenBank/DDBJ databases">
        <title>Draft Genome Sequence of a Heterotrophic Facultative Anaerobic Bacterium Ardenticatena maritima Strain 110S.</title>
        <authorList>
            <person name="Kawaichi S."/>
            <person name="Yoshida T."/>
            <person name="Sako Y."/>
            <person name="Nakamura R."/>
        </authorList>
    </citation>
    <scope>NUCLEOTIDE SEQUENCE [LARGE SCALE GENOMIC DNA]</scope>
    <source>
        <strain evidence="16">110S</strain>
    </source>
</reference>
<feature type="binding site" evidence="12">
    <location>
        <position position="236"/>
    </location>
    <ligand>
        <name>Mn(2+)</name>
        <dbReference type="ChEBI" id="CHEBI:29035"/>
        <label>2</label>
    </ligand>
</feature>
<dbReference type="InParanoid" id="A0A0M9UE19"/>
<evidence type="ECO:0000256" key="6">
    <source>
        <dbReference type="ARBA" id="ARBA00023134"/>
    </source>
</evidence>
<evidence type="ECO:0000256" key="4">
    <source>
        <dbReference type="ARBA" id="ARBA00022741"/>
    </source>
</evidence>
<feature type="binding site" evidence="11">
    <location>
        <begin position="405"/>
        <end position="408"/>
    </location>
    <ligand>
        <name>GMP</name>
        <dbReference type="ChEBI" id="CHEBI:58115"/>
    </ligand>
</feature>
<evidence type="ECO:0000256" key="8">
    <source>
        <dbReference type="ARBA" id="ARBA00047746"/>
    </source>
</evidence>
<dbReference type="PATRIC" id="fig|872965.6.peg.2856"/>
<dbReference type="GO" id="GO:0046872">
    <property type="term" value="F:metal ion binding"/>
    <property type="evidence" value="ECO:0007669"/>
    <property type="project" value="UniProtKB-UniRule"/>
</dbReference>
<protein>
    <recommendedName>
        <fullName evidence="13">tRNA-splicing ligase RtcB</fullName>
        <ecNumber evidence="13">6.5.1.-</ecNumber>
    </recommendedName>
</protein>
<dbReference type="PANTHER" id="PTHR11118">
    <property type="entry name" value="RNA-SPLICING LIGASE RTCB HOMOLOG"/>
    <property type="match status" value="1"/>
</dbReference>
<keyword evidence="6 11" id="KW-0342">GTP-binding</keyword>
<evidence type="ECO:0000256" key="10">
    <source>
        <dbReference type="PIRSR" id="PIRSR601233-1"/>
    </source>
</evidence>
<dbReference type="GO" id="GO:0042245">
    <property type="term" value="P:RNA repair"/>
    <property type="evidence" value="ECO:0007669"/>
    <property type="project" value="UniProtKB-KW"/>
</dbReference>
<comment type="similarity">
    <text evidence="1 13">Belongs to the RtcB family.</text>
</comment>
<evidence type="ECO:0000313" key="15">
    <source>
        <dbReference type="EMBL" id="KPL87220.1"/>
    </source>
</evidence>
<evidence type="ECO:0000256" key="7">
    <source>
        <dbReference type="ARBA" id="ARBA00023211"/>
    </source>
</evidence>
<evidence type="ECO:0000256" key="9">
    <source>
        <dbReference type="ARBA" id="ARBA00049514"/>
    </source>
</evidence>
<dbReference type="EMBL" id="BBZA01000292">
    <property type="protein sequence ID" value="GAP64638.1"/>
    <property type="molecule type" value="Genomic_DNA"/>
</dbReference>
<keyword evidence="3 12" id="KW-0479">Metal-binding</keyword>
<dbReference type="AlphaFoldDB" id="A0A0M9UE19"/>
<feature type="binding site" evidence="12">
    <location>
        <position position="330"/>
    </location>
    <ligand>
        <name>Mn(2+)</name>
        <dbReference type="ChEBI" id="CHEBI:29035"/>
        <label>2</label>
    </ligand>
</feature>
<feature type="binding site" evidence="11">
    <location>
        <position position="386"/>
    </location>
    <ligand>
        <name>GMP</name>
        <dbReference type="ChEBI" id="CHEBI:58115"/>
    </ligand>
</feature>
<comment type="subunit">
    <text evidence="13">Monomer.</text>
</comment>
<name>A0A0M9UE19_9CHLR</name>
<evidence type="ECO:0000313" key="14">
    <source>
        <dbReference type="EMBL" id="GAP64638.1"/>
    </source>
</evidence>
<comment type="caution">
    <text evidence="14">The sequence shown here is derived from an EMBL/GenBank/DDBJ whole genome shotgun (WGS) entry which is preliminary data.</text>
</comment>
<evidence type="ECO:0000313" key="16">
    <source>
        <dbReference type="Proteomes" id="UP000037784"/>
    </source>
</evidence>
<keyword evidence="16" id="KW-1185">Reference proteome</keyword>
<reference evidence="14 16" key="1">
    <citation type="journal article" date="2015" name="Genome Announc.">
        <title>Draft Genome Sequence of a Heterotrophic Facultative Anaerobic Thermophilic Bacterium, Ardenticatena maritima Strain 110ST.</title>
        <authorList>
            <person name="Kawaichi S."/>
            <person name="Yoshida T."/>
            <person name="Sako Y."/>
            <person name="Nakamura R."/>
        </authorList>
    </citation>
    <scope>NUCLEOTIDE SEQUENCE [LARGE SCALE GENOMIC DNA]</scope>
    <source>
        <strain evidence="14 16">110S</strain>
    </source>
</reference>
<evidence type="ECO:0000256" key="13">
    <source>
        <dbReference type="RuleBase" id="RU371113"/>
    </source>
</evidence>
<dbReference type="InterPro" id="IPR036025">
    <property type="entry name" value="RtcB-like_sf"/>
</dbReference>
<feature type="binding site" evidence="11">
    <location>
        <position position="481"/>
    </location>
    <ligand>
        <name>GMP</name>
        <dbReference type="ChEBI" id="CHEBI:58115"/>
    </ligand>
</feature>
<dbReference type="EMBL" id="LGKN01000006">
    <property type="protein sequence ID" value="KPL87220.1"/>
    <property type="molecule type" value="Genomic_DNA"/>
</dbReference>
<dbReference type="FunFam" id="3.90.1860.10:FF:000001">
    <property type="entry name" value="tRNA-splicing ligase RtcB homolog"/>
    <property type="match status" value="1"/>
</dbReference>
<dbReference type="RefSeq" id="WP_054494364.1">
    <property type="nucleotide sequence ID" value="NZ_BBZA01000292.1"/>
</dbReference>
<evidence type="ECO:0000256" key="12">
    <source>
        <dbReference type="PIRSR" id="PIRSR601233-3"/>
    </source>
</evidence>
<dbReference type="SUPFAM" id="SSF103365">
    <property type="entry name" value="Hypothetical protein PH1602"/>
    <property type="match status" value="1"/>
</dbReference>
<dbReference type="Pfam" id="PF01139">
    <property type="entry name" value="RtcB"/>
    <property type="match status" value="1"/>
</dbReference>
<comment type="catalytic activity">
    <reaction evidence="9">
        <text>a 3'-end 2',3'-cyclophospho-ribonucleotide-RNA + a 5'-end dephospho-ribonucleoside-RNA + GTP + H2O = a ribonucleotidyl-ribonucleotide-RNA + GMP + diphosphate + H(+)</text>
        <dbReference type="Rhea" id="RHEA:68080"/>
        <dbReference type="Rhea" id="RHEA-COMP:10464"/>
        <dbReference type="Rhea" id="RHEA-COMP:13936"/>
        <dbReference type="Rhea" id="RHEA-COMP:17355"/>
        <dbReference type="ChEBI" id="CHEBI:15377"/>
        <dbReference type="ChEBI" id="CHEBI:15378"/>
        <dbReference type="ChEBI" id="CHEBI:33019"/>
        <dbReference type="ChEBI" id="CHEBI:37565"/>
        <dbReference type="ChEBI" id="CHEBI:58115"/>
        <dbReference type="ChEBI" id="CHEBI:83064"/>
        <dbReference type="ChEBI" id="CHEBI:138284"/>
        <dbReference type="ChEBI" id="CHEBI:173118"/>
        <dbReference type="EC" id="6.5.1.8"/>
    </reaction>
</comment>
<proteinExistence type="inferred from homology"/>
<evidence type="ECO:0000256" key="11">
    <source>
        <dbReference type="PIRSR" id="PIRSR601233-2"/>
    </source>
</evidence>
<accession>A0A0M9UE19</accession>
<dbReference type="Gene3D" id="3.90.1860.10">
    <property type="entry name" value="tRNA-splicing ligase RtcB"/>
    <property type="match status" value="1"/>
</dbReference>
<dbReference type="PANTHER" id="PTHR11118:SF1">
    <property type="entry name" value="RNA-SPLICING LIGASE RTCB HOMOLOG"/>
    <property type="match status" value="1"/>
</dbReference>
<feature type="binding site" evidence="11">
    <location>
        <begin position="204"/>
        <end position="208"/>
    </location>
    <ligand>
        <name>GMP</name>
        <dbReference type="ChEBI" id="CHEBI:58115"/>
    </ligand>
</feature>
<keyword evidence="7 12" id="KW-0464">Manganese</keyword>
<dbReference type="OrthoDB" id="9802323at2"/>
<evidence type="ECO:0000313" key="17">
    <source>
        <dbReference type="Proteomes" id="UP000050502"/>
    </source>
</evidence>
<feature type="active site" description="GMP-histidine intermediate" evidence="10">
    <location>
        <position position="405"/>
    </location>
</feature>
<evidence type="ECO:0000256" key="1">
    <source>
        <dbReference type="ARBA" id="ARBA00008071"/>
    </source>
</evidence>
<organism evidence="14 16">
    <name type="scientific">Ardenticatena maritima</name>
    <dbReference type="NCBI Taxonomy" id="872965"/>
    <lineage>
        <taxon>Bacteria</taxon>
        <taxon>Bacillati</taxon>
        <taxon>Chloroflexota</taxon>
        <taxon>Ardenticatenia</taxon>
        <taxon>Ardenticatenales</taxon>
        <taxon>Ardenticatenaceae</taxon>
        <taxon>Ardenticatena</taxon>
    </lineage>
</organism>
<evidence type="ECO:0000256" key="2">
    <source>
        <dbReference type="ARBA" id="ARBA00022598"/>
    </source>
</evidence>